<keyword evidence="1" id="KW-1133">Transmembrane helix</keyword>
<feature type="transmembrane region" description="Helical" evidence="1">
    <location>
        <begin position="273"/>
        <end position="290"/>
    </location>
</feature>
<dbReference type="RefSeq" id="WP_045094228.1">
    <property type="nucleotide sequence ID" value="NZ_KQ235877.1"/>
</dbReference>
<evidence type="ECO:0008006" key="4">
    <source>
        <dbReference type="Google" id="ProtNLM"/>
    </source>
</evidence>
<dbReference type="PANTHER" id="PTHR34821">
    <property type="entry name" value="INNER MEMBRANE PROTEIN YDCZ"/>
    <property type="match status" value="1"/>
</dbReference>
<dbReference type="Proteomes" id="UP000037392">
    <property type="component" value="Unassembled WGS sequence"/>
</dbReference>
<feature type="transmembrane region" description="Helical" evidence="1">
    <location>
        <begin position="89"/>
        <end position="112"/>
    </location>
</feature>
<dbReference type="AlphaFoldDB" id="A0A0J9C4B3"/>
<dbReference type="PANTHER" id="PTHR34821:SF2">
    <property type="entry name" value="INNER MEMBRANE PROTEIN YDCZ"/>
    <property type="match status" value="1"/>
</dbReference>
<dbReference type="GO" id="GO:0005886">
    <property type="term" value="C:plasma membrane"/>
    <property type="evidence" value="ECO:0007669"/>
    <property type="project" value="TreeGrafter"/>
</dbReference>
<feature type="transmembrane region" description="Helical" evidence="1">
    <location>
        <begin position="63"/>
        <end position="83"/>
    </location>
</feature>
<feature type="transmembrane region" description="Helical" evidence="1">
    <location>
        <begin position="29"/>
        <end position="51"/>
    </location>
</feature>
<dbReference type="Pfam" id="PF04657">
    <property type="entry name" value="DMT_YdcZ"/>
    <property type="match status" value="2"/>
</dbReference>
<proteinExistence type="predicted"/>
<reference evidence="2 3" key="1">
    <citation type="submission" date="2011-04" db="EMBL/GenBank/DDBJ databases">
        <title>The Genome Sequence of Clostridium citroniae WAL-19142.</title>
        <authorList>
            <consortium name="The Broad Institute Genome Sequencing Platform"/>
            <person name="Earl A."/>
            <person name="Ward D."/>
            <person name="Feldgarden M."/>
            <person name="Gevers D."/>
            <person name="Warren Y.A."/>
            <person name="Tyrrell K.L."/>
            <person name="Citron D.M."/>
            <person name="Goldstein E.J."/>
            <person name="Daigneault M."/>
            <person name="Allen-Vercoe E."/>
            <person name="Young S.K."/>
            <person name="Zeng Q."/>
            <person name="Gargeya S."/>
            <person name="Fitzgerald M."/>
            <person name="Haas B."/>
            <person name="Abouelleil A."/>
            <person name="Alvarado L."/>
            <person name="Arachchi H.M."/>
            <person name="Berlin A."/>
            <person name="Brown A."/>
            <person name="Chapman S.B."/>
            <person name="Chen Z."/>
            <person name="Dunbar C."/>
            <person name="Freedman E."/>
            <person name="Gearin G."/>
            <person name="Gellesch M."/>
            <person name="Goldberg J."/>
            <person name="Griggs A."/>
            <person name="Gujja S."/>
            <person name="Heilman E.R."/>
            <person name="Heiman D."/>
            <person name="Howarth C."/>
            <person name="Larson L."/>
            <person name="Lui A."/>
            <person name="MacDonald P.J."/>
            <person name="Mehta T."/>
            <person name="Montmayeur A."/>
            <person name="Murphy C."/>
            <person name="Neiman D."/>
            <person name="Pearson M."/>
            <person name="Priest M."/>
            <person name="Roberts A."/>
            <person name="Saif S."/>
            <person name="Shea T."/>
            <person name="Shenoy N."/>
            <person name="Sisk P."/>
            <person name="Stolte C."/>
            <person name="Sykes S."/>
            <person name="White J."/>
            <person name="Yandava C."/>
            <person name="Wortman J."/>
            <person name="Nusbaum C."/>
            <person name="Birren B."/>
        </authorList>
    </citation>
    <scope>NUCLEOTIDE SEQUENCE [LARGE SCALE GENOMIC DNA]</scope>
    <source>
        <strain evidence="2 3">WAL-19142</strain>
    </source>
</reference>
<gene>
    <name evidence="2" type="ORF">HMPREF9470_01977</name>
</gene>
<keyword evidence="1" id="KW-0472">Membrane</keyword>
<evidence type="ECO:0000313" key="2">
    <source>
        <dbReference type="EMBL" id="KMW19962.1"/>
    </source>
</evidence>
<name>A0A0J9C4B3_9FIRM</name>
<accession>A0A0J9C4B3</accession>
<dbReference type="OrthoDB" id="1654616at2"/>
<dbReference type="EMBL" id="ADLK01000019">
    <property type="protein sequence ID" value="KMW19962.1"/>
    <property type="molecule type" value="Genomic_DNA"/>
</dbReference>
<feature type="transmembrane region" description="Helical" evidence="1">
    <location>
        <begin position="218"/>
        <end position="236"/>
    </location>
</feature>
<protein>
    <recommendedName>
        <fullName evidence="4">EamA domain-containing protein</fullName>
    </recommendedName>
</protein>
<feature type="transmembrane region" description="Helical" evidence="1">
    <location>
        <begin position="148"/>
        <end position="168"/>
    </location>
</feature>
<dbReference type="GeneID" id="93162089"/>
<feature type="transmembrane region" description="Helical" evidence="1">
    <location>
        <begin position="243"/>
        <end position="261"/>
    </location>
</feature>
<keyword evidence="1" id="KW-0812">Transmembrane</keyword>
<comment type="caution">
    <text evidence="2">The sequence shown here is derived from an EMBL/GenBank/DDBJ whole genome shotgun (WGS) entry which is preliminary data.</text>
</comment>
<dbReference type="PATRIC" id="fig|742734.4.peg.2120"/>
<dbReference type="InterPro" id="IPR006750">
    <property type="entry name" value="YdcZ"/>
</dbReference>
<organism evidence="2 3">
    <name type="scientific">[Clostridium] citroniae WAL-19142</name>
    <dbReference type="NCBI Taxonomy" id="742734"/>
    <lineage>
        <taxon>Bacteria</taxon>
        <taxon>Bacillati</taxon>
        <taxon>Bacillota</taxon>
        <taxon>Clostridia</taxon>
        <taxon>Lachnospirales</taxon>
        <taxon>Lachnospiraceae</taxon>
        <taxon>Enterocloster</taxon>
    </lineage>
</organism>
<evidence type="ECO:0000256" key="1">
    <source>
        <dbReference type="SAM" id="Phobius"/>
    </source>
</evidence>
<sequence>MYHALSFLTGVVIAVMVFINGGLSEYYGIFVAAVIIHIVGVVFAFVLCAAQGKRIPPRQHQPLWIYLGGAIGVLTTVFNNFAFGKISMTSIVALGLLGQTAASLATDCLGLFGMEQHPFKRESFIGLGFSLFGIFIMMDRTVGSAACAALFSLAAGVSVVLSRTVNACLARHTGDLQGSLVNHLVGLPITIVVAALVIMRDPAAFADLSCPSVFSTQAWIYCGGILGVSTVLLCNITVPRVSAFRLTLLTFVGQLFTGILLDLCSKNTYPGTSFVGGIVVAVGMVFNLVYEHVSAVRKPNGKSY</sequence>
<feature type="transmembrane region" description="Helical" evidence="1">
    <location>
        <begin position="180"/>
        <end position="198"/>
    </location>
</feature>
<feature type="transmembrane region" description="Helical" evidence="1">
    <location>
        <begin position="5"/>
        <end position="23"/>
    </location>
</feature>
<evidence type="ECO:0000313" key="3">
    <source>
        <dbReference type="Proteomes" id="UP000037392"/>
    </source>
</evidence>